<dbReference type="SUPFAM" id="SSF51735">
    <property type="entry name" value="NAD(P)-binding Rossmann-fold domains"/>
    <property type="match status" value="1"/>
</dbReference>
<comment type="similarity">
    <text evidence="1">Belongs to the short-chain dehydrogenases/reductases (SDR) family.</text>
</comment>
<evidence type="ECO:0000313" key="3">
    <source>
        <dbReference type="EMBL" id="TCS83116.1"/>
    </source>
</evidence>
<keyword evidence="4" id="KW-1185">Reference proteome</keyword>
<dbReference type="GO" id="GO:0016491">
    <property type="term" value="F:oxidoreductase activity"/>
    <property type="evidence" value="ECO:0007669"/>
    <property type="project" value="UniProtKB-KW"/>
</dbReference>
<dbReference type="PRINTS" id="PR00081">
    <property type="entry name" value="GDHRDH"/>
</dbReference>
<evidence type="ECO:0000256" key="1">
    <source>
        <dbReference type="ARBA" id="ARBA00006484"/>
    </source>
</evidence>
<dbReference type="FunFam" id="3.40.50.720:FF:000173">
    <property type="entry name" value="3-oxoacyl-[acyl-carrier protein] reductase"/>
    <property type="match status" value="1"/>
</dbReference>
<dbReference type="OrthoDB" id="9803333at2"/>
<dbReference type="InterPro" id="IPR002347">
    <property type="entry name" value="SDR_fam"/>
</dbReference>
<protein>
    <submittedName>
        <fullName evidence="3">3-oxoacyl-[acyl-carrier protein] reductase</fullName>
    </submittedName>
</protein>
<reference evidence="3 4" key="1">
    <citation type="submission" date="2019-03" db="EMBL/GenBank/DDBJ databases">
        <title>Genomic Encyclopedia of Type Strains, Phase IV (KMG-IV): sequencing the most valuable type-strain genomes for metagenomic binning, comparative biology and taxonomic classification.</title>
        <authorList>
            <person name="Goeker M."/>
        </authorList>
    </citation>
    <scope>NUCLEOTIDE SEQUENCE [LARGE SCALE GENOMIC DNA]</scope>
    <source>
        <strain evidence="3 4">DSM 23802</strain>
    </source>
</reference>
<dbReference type="InterPro" id="IPR050259">
    <property type="entry name" value="SDR"/>
</dbReference>
<keyword evidence="2" id="KW-0560">Oxidoreductase</keyword>
<dbReference type="AlphaFoldDB" id="A0A4R3KI60"/>
<dbReference type="RefSeq" id="WP_132768038.1">
    <property type="nucleotide sequence ID" value="NZ_SMAB01000006.1"/>
</dbReference>
<name>A0A4R3KI60_9BACI</name>
<proteinExistence type="inferred from homology"/>
<gene>
    <name evidence="3" type="ORF">EDD72_10642</name>
</gene>
<dbReference type="InterPro" id="IPR036291">
    <property type="entry name" value="NAD(P)-bd_dom_sf"/>
</dbReference>
<dbReference type="PANTHER" id="PTHR42879:SF2">
    <property type="entry name" value="3-OXOACYL-[ACYL-CARRIER-PROTEIN] REDUCTASE FABG"/>
    <property type="match status" value="1"/>
</dbReference>
<dbReference type="Gene3D" id="3.40.50.720">
    <property type="entry name" value="NAD(P)-binding Rossmann-like Domain"/>
    <property type="match status" value="1"/>
</dbReference>
<evidence type="ECO:0000256" key="2">
    <source>
        <dbReference type="ARBA" id="ARBA00023002"/>
    </source>
</evidence>
<dbReference type="Proteomes" id="UP000295788">
    <property type="component" value="Unassembled WGS sequence"/>
</dbReference>
<dbReference type="PANTHER" id="PTHR42879">
    <property type="entry name" value="3-OXOACYL-(ACYL-CARRIER-PROTEIN) REDUCTASE"/>
    <property type="match status" value="1"/>
</dbReference>
<comment type="caution">
    <text evidence="3">The sequence shown here is derived from an EMBL/GenBank/DDBJ whole genome shotgun (WGS) entry which is preliminary data.</text>
</comment>
<accession>A0A4R3KI60</accession>
<dbReference type="Pfam" id="PF13561">
    <property type="entry name" value="adh_short_C2"/>
    <property type="match status" value="1"/>
</dbReference>
<dbReference type="CDD" id="cd05233">
    <property type="entry name" value="SDR_c"/>
    <property type="match status" value="1"/>
</dbReference>
<dbReference type="EMBL" id="SMAB01000006">
    <property type="protein sequence ID" value="TCS83116.1"/>
    <property type="molecule type" value="Genomic_DNA"/>
</dbReference>
<sequence>MEERRIALITGGSTGLGKSSALRLAKDGFDIIINYQHNHEVAEQTVKQIENLGQQAIAIQGDVTKYDDLKQMFEKIEKNYGRIDVFIHSVGPFIRKRKTFYEMEISEVLAMVNGNLTSAMMTTSFVLPLMRKQRFGRIIYFGFHRASEVPAWPDRSAYAAAKVGLVSFCKSLAVEEAPFGITVNIICPSDIIGENKEKEIDEVLEIKDKESLRGRPGTGEDVARVVSFLSQEKSDFITGNCISVSGGLDIIHPISKQFQNK</sequence>
<evidence type="ECO:0000313" key="4">
    <source>
        <dbReference type="Proteomes" id="UP000295788"/>
    </source>
</evidence>
<organism evidence="3 4">
    <name type="scientific">Tepidibacillus fermentans</name>
    <dbReference type="NCBI Taxonomy" id="1281767"/>
    <lineage>
        <taxon>Bacteria</taxon>
        <taxon>Bacillati</taxon>
        <taxon>Bacillota</taxon>
        <taxon>Bacilli</taxon>
        <taxon>Bacillales</taxon>
        <taxon>Bacillaceae</taxon>
        <taxon>Tepidibacillus</taxon>
    </lineage>
</organism>